<protein>
    <submittedName>
        <fullName evidence="2">C2H2-type domain-containing protein</fullName>
    </submittedName>
</protein>
<evidence type="ECO:0000313" key="2">
    <source>
        <dbReference type="WBParaSite" id="PS1159_v2.g7258.t1"/>
    </source>
</evidence>
<proteinExistence type="predicted"/>
<dbReference type="WBParaSite" id="PS1159_v2.g7258.t1">
    <property type="protein sequence ID" value="PS1159_v2.g7258.t1"/>
    <property type="gene ID" value="PS1159_v2.g7258"/>
</dbReference>
<reference evidence="2" key="1">
    <citation type="submission" date="2022-11" db="UniProtKB">
        <authorList>
            <consortium name="WormBaseParasite"/>
        </authorList>
    </citation>
    <scope>IDENTIFICATION</scope>
</reference>
<sequence>MATRRDYPFLNNKLQFFAIDNFDSDKQYSNLNLNQSYKCLASIPVQSFSKSNNKKCYDSIVFENNEKKEKSKSLEKSSNLCLNAFKLDSQIEEKSIERKWKKEDFSNAKNHSILSLHIAAYEKSFEAADFDSFDKSLKKGKFGSIKKQNFISTSKFVSQNPFEFQRQQNDNLPELVPEVSQFKASQHLLNPNEALNNGQGRIQIVVQQQQQTIYSTAGFQLLPLPLRQLADFNIVANLTQRNCPVCPKTFNHLYALRGHFVRVHLQHKRFVCNVCSAGFWSNSDLERHMPRHTGQRFICDACNRTYTSKQRLTEHFRNPSQCWLDPAMLKYIESVNKLDD</sequence>
<dbReference type="Proteomes" id="UP000887580">
    <property type="component" value="Unplaced"/>
</dbReference>
<evidence type="ECO:0000313" key="1">
    <source>
        <dbReference type="Proteomes" id="UP000887580"/>
    </source>
</evidence>
<organism evidence="1 2">
    <name type="scientific">Panagrolaimus sp. PS1159</name>
    <dbReference type="NCBI Taxonomy" id="55785"/>
    <lineage>
        <taxon>Eukaryota</taxon>
        <taxon>Metazoa</taxon>
        <taxon>Ecdysozoa</taxon>
        <taxon>Nematoda</taxon>
        <taxon>Chromadorea</taxon>
        <taxon>Rhabditida</taxon>
        <taxon>Tylenchina</taxon>
        <taxon>Panagrolaimomorpha</taxon>
        <taxon>Panagrolaimoidea</taxon>
        <taxon>Panagrolaimidae</taxon>
        <taxon>Panagrolaimus</taxon>
    </lineage>
</organism>
<name>A0AC35GNP0_9BILA</name>
<accession>A0AC35GNP0</accession>